<feature type="domain" description="Sacsin/Nov" evidence="1">
    <location>
        <begin position="1"/>
        <end position="132"/>
    </location>
</feature>
<dbReference type="Proteomes" id="UP000649617">
    <property type="component" value="Unassembled WGS sequence"/>
</dbReference>
<evidence type="ECO:0000313" key="3">
    <source>
        <dbReference type="Proteomes" id="UP000649617"/>
    </source>
</evidence>
<name>A0A812L0Q1_SYMPI</name>
<comment type="caution">
    <text evidence="2">The sequence shown here is derived from an EMBL/GenBank/DDBJ whole genome shotgun (WGS) entry which is preliminary data.</text>
</comment>
<dbReference type="PANTHER" id="PTHR15600:SF42">
    <property type="entry name" value="SACSIN"/>
    <property type="match status" value="1"/>
</dbReference>
<reference evidence="2" key="1">
    <citation type="submission" date="2021-02" db="EMBL/GenBank/DDBJ databases">
        <authorList>
            <person name="Dougan E. K."/>
            <person name="Rhodes N."/>
            <person name="Thang M."/>
            <person name="Chan C."/>
        </authorList>
    </citation>
    <scope>NUCLEOTIDE SEQUENCE</scope>
</reference>
<dbReference type="OrthoDB" id="448661at2759"/>
<sequence>MTDLPSILSDDIVLFLDPHVHHLRGMGASPAKPGIKLRFLKIDVLDKFRDQFEPYHGLFGCDLTSSMPFQGTLIRLPFRTAESSRLSEISKTIVTPEQATAYLNAFKDAAAECLLFLQHVQRVNFCWIGPDADPNASPSTLLQVQIVPSSVPASLGPAGGQYLD</sequence>
<proteinExistence type="predicted"/>
<keyword evidence="3" id="KW-1185">Reference proteome</keyword>
<evidence type="ECO:0000259" key="1">
    <source>
        <dbReference type="Pfam" id="PF25794"/>
    </source>
</evidence>
<protein>
    <submittedName>
        <fullName evidence="2">SACS protein</fullName>
    </submittedName>
</protein>
<accession>A0A812L0Q1</accession>
<dbReference type="InterPro" id="IPR052972">
    <property type="entry name" value="Sacsin_chaperone_reg"/>
</dbReference>
<dbReference type="EMBL" id="CAJNIZ010005014">
    <property type="protein sequence ID" value="CAE7238020.1"/>
    <property type="molecule type" value="Genomic_DNA"/>
</dbReference>
<dbReference type="PANTHER" id="PTHR15600">
    <property type="entry name" value="SACSIN"/>
    <property type="match status" value="1"/>
</dbReference>
<dbReference type="Pfam" id="PF25794">
    <property type="entry name" value="SACS"/>
    <property type="match status" value="1"/>
</dbReference>
<organism evidence="2 3">
    <name type="scientific">Symbiodinium pilosum</name>
    <name type="common">Dinoflagellate</name>
    <dbReference type="NCBI Taxonomy" id="2952"/>
    <lineage>
        <taxon>Eukaryota</taxon>
        <taxon>Sar</taxon>
        <taxon>Alveolata</taxon>
        <taxon>Dinophyceae</taxon>
        <taxon>Suessiales</taxon>
        <taxon>Symbiodiniaceae</taxon>
        <taxon>Symbiodinium</taxon>
    </lineage>
</organism>
<dbReference type="GO" id="GO:0030544">
    <property type="term" value="F:Hsp70 protein binding"/>
    <property type="evidence" value="ECO:0007669"/>
    <property type="project" value="TreeGrafter"/>
</dbReference>
<evidence type="ECO:0000313" key="2">
    <source>
        <dbReference type="EMBL" id="CAE7238020.1"/>
    </source>
</evidence>
<dbReference type="InterPro" id="IPR058210">
    <property type="entry name" value="SACS/Nov_dom"/>
</dbReference>
<dbReference type="AlphaFoldDB" id="A0A812L0Q1"/>
<gene>
    <name evidence="2" type="primary">SACS</name>
    <name evidence="2" type="ORF">SPIL2461_LOCUS3954</name>
</gene>